<dbReference type="AlphaFoldDB" id="B4DBW9"/>
<name>B4DBW9_9BACT</name>
<evidence type="ECO:0000313" key="1">
    <source>
        <dbReference type="EMBL" id="EDY16085.1"/>
    </source>
</evidence>
<evidence type="ECO:0000313" key="2">
    <source>
        <dbReference type="Proteomes" id="UP000005824"/>
    </source>
</evidence>
<proteinExistence type="predicted"/>
<dbReference type="PROSITE" id="PS51257">
    <property type="entry name" value="PROKAR_LIPOPROTEIN"/>
    <property type="match status" value="1"/>
</dbReference>
<gene>
    <name evidence="1" type="ORF">CfE428DRAFT_6410</name>
</gene>
<accession>B4DBW9</accession>
<dbReference type="InParanoid" id="B4DBW9"/>
<dbReference type="EMBL" id="ABVL01000041">
    <property type="protein sequence ID" value="EDY16085.1"/>
    <property type="molecule type" value="Genomic_DNA"/>
</dbReference>
<reference evidence="1 2" key="1">
    <citation type="journal article" date="2011" name="J. Bacteriol.">
        <title>Genome sequence of Chthoniobacter flavus Ellin428, an aerobic heterotrophic soil bacterium.</title>
        <authorList>
            <person name="Kant R."/>
            <person name="van Passel M.W."/>
            <person name="Palva A."/>
            <person name="Lucas S."/>
            <person name="Lapidus A."/>
            <person name="Glavina Del Rio T."/>
            <person name="Dalin E."/>
            <person name="Tice H."/>
            <person name="Bruce D."/>
            <person name="Goodwin L."/>
            <person name="Pitluck S."/>
            <person name="Larimer F.W."/>
            <person name="Land M.L."/>
            <person name="Hauser L."/>
            <person name="Sangwan P."/>
            <person name="de Vos W.M."/>
            <person name="Janssen P.H."/>
            <person name="Smidt H."/>
        </authorList>
    </citation>
    <scope>NUCLEOTIDE SEQUENCE [LARGE SCALE GENOMIC DNA]</scope>
    <source>
        <strain evidence="1 2">Ellin428</strain>
    </source>
</reference>
<organism evidence="1 2">
    <name type="scientific">Chthoniobacter flavus Ellin428</name>
    <dbReference type="NCBI Taxonomy" id="497964"/>
    <lineage>
        <taxon>Bacteria</taxon>
        <taxon>Pseudomonadati</taxon>
        <taxon>Verrucomicrobiota</taxon>
        <taxon>Spartobacteria</taxon>
        <taxon>Chthoniobacterales</taxon>
        <taxon>Chthoniobacteraceae</taxon>
        <taxon>Chthoniobacter</taxon>
    </lineage>
</organism>
<sequence length="166" mass="18295">MDRRIQNVVQVLSNALSAFSIAVLLSACGKNVDTKVIYQKKMPSGVLASVYLIDRAPALLALKIEATNTPPRYYWIAGSPNVEFGMLKLRIDLSGDGRVLWISGTSHYDTSIEAAYDDSSSQFFTRAGVARNPSSSSEVELMHFEWAPFPERPTGTTTVFNSEVQE</sequence>
<comment type="caution">
    <text evidence="1">The sequence shown here is derived from an EMBL/GenBank/DDBJ whole genome shotgun (WGS) entry which is preliminary data.</text>
</comment>
<dbReference type="STRING" id="497964.CfE428DRAFT_6410"/>
<keyword evidence="2" id="KW-1185">Reference proteome</keyword>
<dbReference type="Proteomes" id="UP000005824">
    <property type="component" value="Unassembled WGS sequence"/>
</dbReference>
<protein>
    <submittedName>
        <fullName evidence="1">Uncharacterized protein</fullName>
    </submittedName>
</protein>